<dbReference type="InterPro" id="IPR020479">
    <property type="entry name" value="HD_metazoa"/>
</dbReference>
<comment type="subcellular location">
    <subcellularLocation>
        <location evidence="1 7 8">Nucleus</location>
    </subcellularLocation>
</comment>
<evidence type="ECO:0000259" key="10">
    <source>
        <dbReference type="PROSITE" id="PS50071"/>
    </source>
</evidence>
<dbReference type="Pfam" id="PF00046">
    <property type="entry name" value="Homeodomain"/>
    <property type="match status" value="1"/>
</dbReference>
<evidence type="ECO:0000256" key="6">
    <source>
        <dbReference type="ARBA" id="ARBA00038449"/>
    </source>
</evidence>
<dbReference type="PROSITE" id="PS00027">
    <property type="entry name" value="HOMEOBOX_1"/>
    <property type="match status" value="1"/>
</dbReference>
<dbReference type="STRING" id="158441.A0A226EEJ6"/>
<dbReference type="FunFam" id="1.10.10.60:FF:000256">
    <property type="entry name" value="Even-skipped homeobox 1"/>
    <property type="match status" value="1"/>
</dbReference>
<feature type="compositionally biased region" description="Low complexity" evidence="9">
    <location>
        <begin position="341"/>
        <end position="368"/>
    </location>
</feature>
<accession>A0A226EEJ6</accession>
<evidence type="ECO:0000256" key="3">
    <source>
        <dbReference type="ARBA" id="ARBA00023125"/>
    </source>
</evidence>
<dbReference type="InterPro" id="IPR052002">
    <property type="entry name" value="Even-skipped_HD"/>
</dbReference>
<dbReference type="AlphaFoldDB" id="A0A226EEJ6"/>
<dbReference type="GO" id="GO:0000981">
    <property type="term" value="F:DNA-binding transcription factor activity, RNA polymerase II-specific"/>
    <property type="evidence" value="ECO:0007669"/>
    <property type="project" value="InterPro"/>
</dbReference>
<dbReference type="SMART" id="SM00389">
    <property type="entry name" value="HOX"/>
    <property type="match status" value="1"/>
</dbReference>
<feature type="compositionally biased region" description="Basic residues" evidence="9">
    <location>
        <begin position="395"/>
        <end position="406"/>
    </location>
</feature>
<keyword evidence="12" id="KW-1185">Reference proteome</keyword>
<feature type="region of interest" description="Disordered" evidence="9">
    <location>
        <begin position="283"/>
        <end position="458"/>
    </location>
</feature>
<dbReference type="Proteomes" id="UP000198287">
    <property type="component" value="Unassembled WGS sequence"/>
</dbReference>
<feature type="compositionally biased region" description="Low complexity" evidence="9">
    <location>
        <begin position="300"/>
        <end position="318"/>
    </location>
</feature>
<feature type="compositionally biased region" description="Pro residues" evidence="9">
    <location>
        <begin position="110"/>
        <end position="127"/>
    </location>
</feature>
<dbReference type="Gene3D" id="1.10.10.60">
    <property type="entry name" value="Homeodomain-like"/>
    <property type="match status" value="1"/>
</dbReference>
<protein>
    <submittedName>
        <fullName evidence="11">Segmentation protein even-skipped</fullName>
    </submittedName>
</protein>
<sequence length="458" mass="48835">MQPQQIRDQVEAGGPTAAEINTMCASGLLRIQDILRPATTNNGANNATPFINHHNNPMLNGVHHPHHLANLHSHHLQQHHHFAHHPQHQLTSHLAPFGGGSLVGMKNSPISPPIGPDQSPPATPPMHSPDSYKASKGSSLRDEKGSPDSGKDCLDKSGSRDADGIRRYRTAFTREQLNRLEKEFFKENYVSRPRRCELAAQLNLPESTIKVWFQNRRMKDKRQRMALAWPYADPALAAYILHAAAASASAANYGPYGPAAAASAAMYQAAAYYPHHAAMGGRNPFPGSGGQPGGQGQVTGGTPLRGGYPPQQGPYPGQMRTPNFYPGRSDLLRNGSMDDLTTTTTTPSTIPVPMSSTSPTTSSSSSSSNHGGERNCHSHISVDGGLESPRFSPGPHHHHHHHHHNHSLNSSSGGSSGGATKSPSPISPPIGSAGATTASASTTTTPTLFQPYKETTKA</sequence>
<gene>
    <name evidence="11" type="ORF">Fcan01_09111</name>
</gene>
<evidence type="ECO:0000256" key="4">
    <source>
        <dbReference type="ARBA" id="ARBA00023155"/>
    </source>
</evidence>
<feature type="compositionally biased region" description="Low complexity" evidence="9">
    <location>
        <begin position="407"/>
        <end position="445"/>
    </location>
</feature>
<dbReference type="PANTHER" id="PTHR46294:SF4">
    <property type="entry name" value="SEGMENTATION PROTEIN EVEN-SKIPPED"/>
    <property type="match status" value="1"/>
</dbReference>
<dbReference type="GO" id="GO:0005634">
    <property type="term" value="C:nucleus"/>
    <property type="evidence" value="ECO:0007669"/>
    <property type="project" value="UniProtKB-SubCell"/>
</dbReference>
<feature type="compositionally biased region" description="Gly residues" evidence="9">
    <location>
        <begin position="287"/>
        <end position="299"/>
    </location>
</feature>
<dbReference type="PANTHER" id="PTHR46294">
    <property type="entry name" value="SEGMENTATION PROTEIN EVEN-SKIPPED"/>
    <property type="match status" value="1"/>
</dbReference>
<dbReference type="PROSITE" id="PS50071">
    <property type="entry name" value="HOMEOBOX_2"/>
    <property type="match status" value="1"/>
</dbReference>
<evidence type="ECO:0000256" key="1">
    <source>
        <dbReference type="ARBA" id="ARBA00004123"/>
    </source>
</evidence>
<evidence type="ECO:0000256" key="8">
    <source>
        <dbReference type="RuleBase" id="RU000682"/>
    </source>
</evidence>
<reference evidence="11 12" key="1">
    <citation type="submission" date="2015-12" db="EMBL/GenBank/DDBJ databases">
        <title>The genome of Folsomia candida.</title>
        <authorList>
            <person name="Faddeeva A."/>
            <person name="Derks M.F."/>
            <person name="Anvar Y."/>
            <person name="Smit S."/>
            <person name="Van Straalen N."/>
            <person name="Roelofs D."/>
        </authorList>
    </citation>
    <scope>NUCLEOTIDE SEQUENCE [LARGE SCALE GENOMIC DNA]</scope>
    <source>
        <strain evidence="11 12">VU population</strain>
        <tissue evidence="11">Whole body</tissue>
    </source>
</reference>
<evidence type="ECO:0000256" key="5">
    <source>
        <dbReference type="ARBA" id="ARBA00023242"/>
    </source>
</evidence>
<dbReference type="InterPro" id="IPR009057">
    <property type="entry name" value="Homeodomain-like_sf"/>
</dbReference>
<evidence type="ECO:0000313" key="12">
    <source>
        <dbReference type="Proteomes" id="UP000198287"/>
    </source>
</evidence>
<proteinExistence type="inferred from homology"/>
<keyword evidence="2" id="KW-0217">Developmental protein</keyword>
<dbReference type="InterPro" id="IPR001356">
    <property type="entry name" value="HD"/>
</dbReference>
<name>A0A226EEJ6_FOLCA</name>
<dbReference type="CDD" id="cd00086">
    <property type="entry name" value="homeodomain"/>
    <property type="match status" value="1"/>
</dbReference>
<dbReference type="OMA" id="NCHSHIS"/>
<evidence type="ECO:0000313" key="11">
    <source>
        <dbReference type="EMBL" id="OXA56053.1"/>
    </source>
</evidence>
<feature type="domain" description="Homeobox" evidence="10">
    <location>
        <begin position="163"/>
        <end position="223"/>
    </location>
</feature>
<evidence type="ECO:0000256" key="7">
    <source>
        <dbReference type="PROSITE-ProRule" id="PRU00108"/>
    </source>
</evidence>
<keyword evidence="5 7" id="KW-0539">Nucleus</keyword>
<dbReference type="OrthoDB" id="6159439at2759"/>
<organism evidence="11 12">
    <name type="scientific">Folsomia candida</name>
    <name type="common">Springtail</name>
    <dbReference type="NCBI Taxonomy" id="158441"/>
    <lineage>
        <taxon>Eukaryota</taxon>
        <taxon>Metazoa</taxon>
        <taxon>Ecdysozoa</taxon>
        <taxon>Arthropoda</taxon>
        <taxon>Hexapoda</taxon>
        <taxon>Collembola</taxon>
        <taxon>Entomobryomorpha</taxon>
        <taxon>Isotomoidea</taxon>
        <taxon>Isotomidae</taxon>
        <taxon>Proisotominae</taxon>
        <taxon>Folsomia</taxon>
    </lineage>
</organism>
<dbReference type="SUPFAM" id="SSF46689">
    <property type="entry name" value="Homeodomain-like"/>
    <property type="match status" value="1"/>
</dbReference>
<feature type="DNA-binding region" description="Homeobox" evidence="7">
    <location>
        <begin position="165"/>
        <end position="224"/>
    </location>
</feature>
<dbReference type="GO" id="GO:0000978">
    <property type="term" value="F:RNA polymerase II cis-regulatory region sequence-specific DNA binding"/>
    <property type="evidence" value="ECO:0007669"/>
    <property type="project" value="TreeGrafter"/>
</dbReference>
<keyword evidence="4 7" id="KW-0371">Homeobox</keyword>
<feature type="compositionally biased region" description="Basic and acidic residues" evidence="9">
    <location>
        <begin position="139"/>
        <end position="160"/>
    </location>
</feature>
<comment type="similarity">
    <text evidence="6">Belongs to the even-skipped homeobox family.</text>
</comment>
<dbReference type="EMBL" id="LNIX01000004">
    <property type="protein sequence ID" value="OXA56053.1"/>
    <property type="molecule type" value="Genomic_DNA"/>
</dbReference>
<evidence type="ECO:0000256" key="9">
    <source>
        <dbReference type="SAM" id="MobiDB-lite"/>
    </source>
</evidence>
<dbReference type="InterPro" id="IPR017970">
    <property type="entry name" value="Homeobox_CS"/>
</dbReference>
<keyword evidence="3 7" id="KW-0238">DNA-binding</keyword>
<feature type="region of interest" description="Disordered" evidence="9">
    <location>
        <begin position="82"/>
        <end position="160"/>
    </location>
</feature>
<dbReference type="PRINTS" id="PR00024">
    <property type="entry name" value="HOMEOBOX"/>
</dbReference>
<evidence type="ECO:0000256" key="2">
    <source>
        <dbReference type="ARBA" id="ARBA00022473"/>
    </source>
</evidence>
<comment type="caution">
    <text evidence="11">The sequence shown here is derived from an EMBL/GenBank/DDBJ whole genome shotgun (WGS) entry which is preliminary data.</text>
</comment>